<sequence>MARTARTVTALIASGGLAAGMGLAGAPALAAGGAGPSAQVSTASQSGEWPEYTRGQMGWDVAVAKYLLWEQGYYEPYKVVDHVLDDRALDSLMDYQQDTDLKVTGVLDARSWEFLVEDAGPVRQGDESYTVSAVQTALSQKHGYDLAEDGYSSDTPGRGTFGAATHDAVTGFQQEAGLEADGEVDAATFKALVAG</sequence>
<feature type="signal peptide" evidence="1">
    <location>
        <begin position="1"/>
        <end position="30"/>
    </location>
</feature>
<protein>
    <submittedName>
        <fullName evidence="3">Peptidoglycan-binding domain-containing protein</fullName>
    </submittedName>
</protein>
<keyword evidence="1" id="KW-0732">Signal</keyword>
<gene>
    <name evidence="3" type="ORF">ABUK86_26620</name>
</gene>
<proteinExistence type="predicted"/>
<organism evidence="3 4">
    <name type="scientific">Nocardiopsis tropica</name>
    <dbReference type="NCBI Taxonomy" id="109330"/>
    <lineage>
        <taxon>Bacteria</taxon>
        <taxon>Bacillati</taxon>
        <taxon>Actinomycetota</taxon>
        <taxon>Actinomycetes</taxon>
        <taxon>Streptosporangiales</taxon>
        <taxon>Nocardiopsidaceae</taxon>
        <taxon>Nocardiopsis</taxon>
    </lineage>
</organism>
<keyword evidence="4" id="KW-1185">Reference proteome</keyword>
<dbReference type="InterPro" id="IPR002477">
    <property type="entry name" value="Peptidoglycan-bd-like"/>
</dbReference>
<evidence type="ECO:0000259" key="2">
    <source>
        <dbReference type="Pfam" id="PF01471"/>
    </source>
</evidence>
<dbReference type="EMBL" id="JBEQNB010000017">
    <property type="protein sequence ID" value="MES0837381.1"/>
    <property type="molecule type" value="Genomic_DNA"/>
</dbReference>
<dbReference type="Gene3D" id="1.10.101.10">
    <property type="entry name" value="PGBD-like superfamily/PGBD"/>
    <property type="match status" value="2"/>
</dbReference>
<feature type="chain" id="PRO_5045493551" evidence="1">
    <location>
        <begin position="31"/>
        <end position="195"/>
    </location>
</feature>
<dbReference type="SUPFAM" id="SSF47090">
    <property type="entry name" value="PGBD-like"/>
    <property type="match status" value="2"/>
</dbReference>
<dbReference type="InterPro" id="IPR036365">
    <property type="entry name" value="PGBD-like_sf"/>
</dbReference>
<feature type="domain" description="Peptidoglycan binding-like" evidence="2">
    <location>
        <begin position="131"/>
        <end position="192"/>
    </location>
</feature>
<evidence type="ECO:0000313" key="4">
    <source>
        <dbReference type="Proteomes" id="UP001432401"/>
    </source>
</evidence>
<dbReference type="Proteomes" id="UP001432401">
    <property type="component" value="Unassembled WGS sequence"/>
</dbReference>
<dbReference type="InterPro" id="IPR036366">
    <property type="entry name" value="PGBDSf"/>
</dbReference>
<evidence type="ECO:0000313" key="3">
    <source>
        <dbReference type="EMBL" id="MES0837381.1"/>
    </source>
</evidence>
<dbReference type="Pfam" id="PF01471">
    <property type="entry name" value="PG_binding_1"/>
    <property type="match status" value="2"/>
</dbReference>
<name>A0ABV2A315_9ACTN</name>
<evidence type="ECO:0000256" key="1">
    <source>
        <dbReference type="SAM" id="SignalP"/>
    </source>
</evidence>
<feature type="domain" description="Peptidoglycan binding-like" evidence="2">
    <location>
        <begin position="60"/>
        <end position="115"/>
    </location>
</feature>
<reference evidence="3 4" key="1">
    <citation type="submission" date="2024-06" db="EMBL/GenBank/DDBJ databases">
        <authorList>
            <person name="Bataeva Y.V."/>
            <person name="Grigorian L.N."/>
            <person name="Solomentsev V.I."/>
        </authorList>
    </citation>
    <scope>NUCLEOTIDE SEQUENCE [LARGE SCALE GENOMIC DNA]</scope>
    <source>
        <strain evidence="4">SCPM-O-B-12605 (RCAM04882)</strain>
    </source>
</reference>
<dbReference type="RefSeq" id="WP_352986242.1">
    <property type="nucleotide sequence ID" value="NZ_JBEQNA010000016.1"/>
</dbReference>
<accession>A0ABV2A315</accession>
<comment type="caution">
    <text evidence="3">The sequence shown here is derived from an EMBL/GenBank/DDBJ whole genome shotgun (WGS) entry which is preliminary data.</text>
</comment>